<reference evidence="2" key="1">
    <citation type="submission" date="2021-02" db="EMBL/GenBank/DDBJ databases">
        <authorList>
            <person name="Nowell W R."/>
        </authorList>
    </citation>
    <scope>NUCLEOTIDE SEQUENCE</scope>
</reference>
<dbReference type="AlphaFoldDB" id="A0A8S3BHW3"/>
<evidence type="ECO:0000256" key="1">
    <source>
        <dbReference type="SAM" id="MobiDB-lite"/>
    </source>
</evidence>
<feature type="compositionally biased region" description="Basic residues" evidence="1">
    <location>
        <begin position="1"/>
        <end position="10"/>
    </location>
</feature>
<dbReference type="EMBL" id="CAJOBJ010157676">
    <property type="protein sequence ID" value="CAF4832742.1"/>
    <property type="molecule type" value="Genomic_DNA"/>
</dbReference>
<comment type="caution">
    <text evidence="2">The sequence shown here is derived from an EMBL/GenBank/DDBJ whole genome shotgun (WGS) entry which is preliminary data.</text>
</comment>
<feature type="non-terminal residue" evidence="2">
    <location>
        <position position="1"/>
    </location>
</feature>
<feature type="region of interest" description="Disordered" evidence="1">
    <location>
        <begin position="1"/>
        <end position="29"/>
    </location>
</feature>
<evidence type="ECO:0000313" key="3">
    <source>
        <dbReference type="Proteomes" id="UP000681720"/>
    </source>
</evidence>
<sequence length="29" mass="3483">QQQQRRRPRRQQPPQLPQQVGTISIFHSS</sequence>
<dbReference type="Proteomes" id="UP000681720">
    <property type="component" value="Unassembled WGS sequence"/>
</dbReference>
<gene>
    <name evidence="2" type="ORF">GIL414_LOCUS48540</name>
</gene>
<name>A0A8S3BHW3_9BILA</name>
<proteinExistence type="predicted"/>
<feature type="compositionally biased region" description="Polar residues" evidence="1">
    <location>
        <begin position="20"/>
        <end position="29"/>
    </location>
</feature>
<organism evidence="2 3">
    <name type="scientific">Rotaria magnacalcarata</name>
    <dbReference type="NCBI Taxonomy" id="392030"/>
    <lineage>
        <taxon>Eukaryota</taxon>
        <taxon>Metazoa</taxon>
        <taxon>Spiralia</taxon>
        <taxon>Gnathifera</taxon>
        <taxon>Rotifera</taxon>
        <taxon>Eurotatoria</taxon>
        <taxon>Bdelloidea</taxon>
        <taxon>Philodinida</taxon>
        <taxon>Philodinidae</taxon>
        <taxon>Rotaria</taxon>
    </lineage>
</organism>
<evidence type="ECO:0000313" key="2">
    <source>
        <dbReference type="EMBL" id="CAF4832742.1"/>
    </source>
</evidence>
<protein>
    <submittedName>
        <fullName evidence="2">Uncharacterized protein</fullName>
    </submittedName>
</protein>
<accession>A0A8S3BHW3</accession>